<organism evidence="1 2">
    <name type="scientific">Oleoguttula mirabilis</name>
    <dbReference type="NCBI Taxonomy" id="1507867"/>
    <lineage>
        <taxon>Eukaryota</taxon>
        <taxon>Fungi</taxon>
        <taxon>Dikarya</taxon>
        <taxon>Ascomycota</taxon>
        <taxon>Pezizomycotina</taxon>
        <taxon>Dothideomycetes</taxon>
        <taxon>Dothideomycetidae</taxon>
        <taxon>Mycosphaerellales</taxon>
        <taxon>Teratosphaeriaceae</taxon>
        <taxon>Oleoguttula</taxon>
    </lineage>
</organism>
<gene>
    <name evidence="1" type="ORF">LTR36_005749</name>
</gene>
<protein>
    <recommendedName>
        <fullName evidence="3">Knr4/Smi1-like domain-containing protein</fullName>
    </recommendedName>
</protein>
<dbReference type="EMBL" id="JAVFHQ010000034">
    <property type="protein sequence ID" value="KAK4543199.1"/>
    <property type="molecule type" value="Genomic_DNA"/>
</dbReference>
<evidence type="ECO:0000313" key="2">
    <source>
        <dbReference type="Proteomes" id="UP001324427"/>
    </source>
</evidence>
<accession>A0AAV9JDH3</accession>
<proteinExistence type="predicted"/>
<dbReference type="AlphaFoldDB" id="A0AAV9JDH3"/>
<reference evidence="1 2" key="1">
    <citation type="submission" date="2021-11" db="EMBL/GenBank/DDBJ databases">
        <title>Black yeast isolated from Biological Soil Crust.</title>
        <authorList>
            <person name="Kurbessoian T."/>
        </authorList>
    </citation>
    <scope>NUCLEOTIDE SEQUENCE [LARGE SCALE GENOMIC DNA]</scope>
    <source>
        <strain evidence="1 2">CCFEE 5522</strain>
    </source>
</reference>
<evidence type="ECO:0000313" key="1">
    <source>
        <dbReference type="EMBL" id="KAK4543199.1"/>
    </source>
</evidence>
<sequence length="270" mass="30977">MDEERRTKIATALHGFRHIVSQHNIAMLRALVDSLEAKPTPPKWPASLAQQKRMKVLRHQLQGAVPASVTSPRDLLSEDLRPELTRLCNLDGVDHKPVDPQKRADYFSAIQTRISEKSVVMTEFPPADLEYLCTLVSGVTGPGLPLHREQKQFHFVSPLEDEVLEYMTENVVVPNRDDEEGYNELTYVWEDWEIAVAFKIGGGPRSWGGSYALLCRNEDNDERKWRYGVHDEEWESGIYDSVEEFLEFYAHFTEQTEEDITRGVEGMSEI</sequence>
<name>A0AAV9JDH3_9PEZI</name>
<evidence type="ECO:0008006" key="3">
    <source>
        <dbReference type="Google" id="ProtNLM"/>
    </source>
</evidence>
<comment type="caution">
    <text evidence="1">The sequence shown here is derived from an EMBL/GenBank/DDBJ whole genome shotgun (WGS) entry which is preliminary data.</text>
</comment>
<dbReference type="Proteomes" id="UP001324427">
    <property type="component" value="Unassembled WGS sequence"/>
</dbReference>
<keyword evidence="2" id="KW-1185">Reference proteome</keyword>